<dbReference type="AlphaFoldDB" id="A0A2M6XED5"/>
<feature type="compositionally biased region" description="Polar residues" evidence="1">
    <location>
        <begin position="82"/>
        <end position="92"/>
    </location>
</feature>
<evidence type="ECO:0000313" key="4">
    <source>
        <dbReference type="Proteomes" id="UP000228996"/>
    </source>
</evidence>
<proteinExistence type="predicted"/>
<evidence type="ECO:0000259" key="2">
    <source>
        <dbReference type="Pfam" id="PF23477"/>
    </source>
</evidence>
<feature type="region of interest" description="Disordered" evidence="1">
    <location>
        <begin position="61"/>
        <end position="92"/>
    </location>
</feature>
<dbReference type="Pfam" id="PF23477">
    <property type="entry name" value="zf_Tbcl_2"/>
    <property type="match status" value="1"/>
</dbReference>
<dbReference type="InterPro" id="IPR026363">
    <property type="entry name" value="CxxC-x17-CxxC_dom"/>
</dbReference>
<dbReference type="Proteomes" id="UP000228996">
    <property type="component" value="Unassembled WGS sequence"/>
</dbReference>
<protein>
    <recommendedName>
        <fullName evidence="2">CxxC-x17-CxxC domain-containing protein</fullName>
    </recommendedName>
</protein>
<dbReference type="NCBIfam" id="TIGR04272">
    <property type="entry name" value="cxxc_cxxc_Mbark"/>
    <property type="match status" value="1"/>
</dbReference>
<accession>A0A2M6XED5</accession>
<evidence type="ECO:0000256" key="1">
    <source>
        <dbReference type="SAM" id="MobiDB-lite"/>
    </source>
</evidence>
<feature type="domain" description="CxxC-x17-CxxC" evidence="2">
    <location>
        <begin position="27"/>
        <end position="63"/>
    </location>
</feature>
<evidence type="ECO:0000313" key="3">
    <source>
        <dbReference type="EMBL" id="PIU04012.1"/>
    </source>
</evidence>
<name>A0A2M6XED5_9BACT</name>
<organism evidence="3 4">
    <name type="scientific">Candidatus Shapirobacteria bacterium CG08_land_8_20_14_0_20_39_18</name>
    <dbReference type="NCBI Taxonomy" id="1974883"/>
    <lineage>
        <taxon>Bacteria</taxon>
        <taxon>Candidatus Shapironibacteriota</taxon>
    </lineage>
</organism>
<gene>
    <name evidence="3" type="ORF">COT44_00175</name>
</gene>
<feature type="compositionally biased region" description="Basic and acidic residues" evidence="1">
    <location>
        <begin position="61"/>
        <end position="80"/>
    </location>
</feature>
<dbReference type="EMBL" id="PEYO01000002">
    <property type="protein sequence ID" value="PIU04012.1"/>
    <property type="molecule type" value="Genomic_DNA"/>
</dbReference>
<feature type="region of interest" description="Disordered" evidence="1">
    <location>
        <begin position="1"/>
        <end position="23"/>
    </location>
</feature>
<comment type="caution">
    <text evidence="3">The sequence shown here is derived from an EMBL/GenBank/DDBJ whole genome shotgun (WGS) entry which is preliminary data.</text>
</comment>
<reference evidence="4" key="1">
    <citation type="submission" date="2017-09" db="EMBL/GenBank/DDBJ databases">
        <title>Depth-based differentiation of microbial function through sediment-hosted aquifers and enrichment of novel symbionts in the deep terrestrial subsurface.</title>
        <authorList>
            <person name="Probst A.J."/>
            <person name="Ladd B."/>
            <person name="Jarett J.K."/>
            <person name="Geller-Mcgrath D.E."/>
            <person name="Sieber C.M.K."/>
            <person name="Emerson J.B."/>
            <person name="Anantharaman K."/>
            <person name="Thomas B.C."/>
            <person name="Malmstrom R."/>
            <person name="Stieglmeier M."/>
            <person name="Klingl A."/>
            <person name="Woyke T."/>
            <person name="Ryan C.M."/>
            <person name="Banfield J.F."/>
        </authorList>
    </citation>
    <scope>NUCLEOTIDE SEQUENCE [LARGE SCALE GENOMIC DNA]</scope>
</reference>
<sequence length="149" mass="16947">MAYNTSRPSGRRDFSQPRVYTRQGGDRQMFKVVCSECGKDCEVPFKPTGDRPVFCSNCFESKRGGSDSRRPDTRSFDRPRFQGSNSTPSISSEQYNILNTKLDKILGLLNPMPEVKPEVKVVLAEKPREVVETKEPKVKVEKKKKTSKK</sequence>